<sequence length="423" mass="47657">MSNSLMGMFERDQQVFADATPLDDSYEPEDIRERDDELEKYQRALQPIIDNRPTSNIFLYGKTGTGKTVATKFMLSHLESDAATYDDVELSTIWVSCENLSSSYQVAVALVNELRLGQGKDRISTTGYSQQRVFDLLYDELDSLGGTVVIVLDEIDNIGQSDDILYGLPRARSNDYVEDVRPVIVGISNDFQFRENLSPKVKDTLAEKEILFPPYDANQLRSILHPRAEKAFHDDVLEDDVVPLCAAFAAQDTGSARQAIRLLREAGEIAQAEEADAVTGDFVRDAQDELEKNQLYQGMQELTTQGHAVLCALAYHQALDEVPVRSRDLYDRYIKICERLDADSVSERRVRDHLSDMNMLGLISVYERNEGLSAGRYHEYELDVPLKAVLDVLLSTSRFEDVANIIQSTAEDNNLLQSNLSNY</sequence>
<keyword evidence="2 5" id="KW-0235">DNA replication</keyword>
<dbReference type="SUPFAM" id="SSF46785">
    <property type="entry name" value="Winged helix' DNA-binding domain"/>
    <property type="match status" value="1"/>
</dbReference>
<dbReference type="InterPro" id="IPR036388">
    <property type="entry name" value="WH-like_DNA-bd_sf"/>
</dbReference>
<keyword evidence="3 5" id="KW-0547">Nucleotide-binding</keyword>
<dbReference type="InterPro" id="IPR027417">
    <property type="entry name" value="P-loop_NTPase"/>
</dbReference>
<dbReference type="InterPro" id="IPR050311">
    <property type="entry name" value="ORC1/CDC6"/>
</dbReference>
<dbReference type="CDD" id="cd08768">
    <property type="entry name" value="Cdc6_C"/>
    <property type="match status" value="1"/>
</dbReference>
<reference evidence="8 9" key="1">
    <citation type="submission" date="2022-06" db="EMBL/GenBank/DDBJ databases">
        <title>Haloarcula sp. a new haloarchaeum isolate from saline soil.</title>
        <authorList>
            <person name="Strakova D."/>
            <person name="Galisteo C."/>
            <person name="Sanchez-Porro C."/>
            <person name="Ventosa A."/>
        </authorList>
    </citation>
    <scope>NUCLEOTIDE SEQUENCE [LARGE SCALE GENOMIC DNA]</scope>
    <source>
        <strain evidence="8 9">S1AR25-5A</strain>
    </source>
</reference>
<feature type="binding site" evidence="5">
    <location>
        <position position="227"/>
    </location>
    <ligand>
        <name>ATP</name>
        <dbReference type="ChEBI" id="CHEBI:30616"/>
    </ligand>
</feature>
<dbReference type="InterPro" id="IPR014277">
    <property type="entry name" value="Orc1/Cdc6_arc"/>
</dbReference>
<evidence type="ECO:0000256" key="5">
    <source>
        <dbReference type="HAMAP-Rule" id="MF_01407"/>
    </source>
</evidence>
<name>A0AAE4EY78_9EURY</name>
<dbReference type="FunFam" id="1.10.8.60:FF:000073">
    <property type="entry name" value="ORC1-type DNA replication protein"/>
    <property type="match status" value="1"/>
</dbReference>
<proteinExistence type="inferred from homology"/>
<organism evidence="8 9">
    <name type="scientific">Haloarcula terrestris</name>
    <dbReference type="NCBI Taxonomy" id="2950533"/>
    <lineage>
        <taxon>Archaea</taxon>
        <taxon>Methanobacteriati</taxon>
        <taxon>Methanobacteriota</taxon>
        <taxon>Stenosarchaea group</taxon>
        <taxon>Halobacteria</taxon>
        <taxon>Halobacteriales</taxon>
        <taxon>Haloarculaceae</taxon>
        <taxon>Haloarcula</taxon>
    </lineage>
</organism>
<comment type="function">
    <text evidence="5">Involved in regulation of DNA replication.</text>
</comment>
<dbReference type="SUPFAM" id="SSF52540">
    <property type="entry name" value="P-loop containing nucleoside triphosphate hydrolases"/>
    <property type="match status" value="1"/>
</dbReference>
<dbReference type="InterPro" id="IPR055237">
    <property type="entry name" value="Cdc6_lid"/>
</dbReference>
<evidence type="ECO:0000313" key="8">
    <source>
        <dbReference type="EMBL" id="MDS0222430.1"/>
    </source>
</evidence>
<comment type="similarity">
    <text evidence="1 5">Belongs to the CDC6/cdc18 family.</text>
</comment>
<keyword evidence="9" id="KW-1185">Reference proteome</keyword>
<dbReference type="HAMAP" id="MF_01407">
    <property type="entry name" value="ORC1_type_DNA_replic_protein"/>
    <property type="match status" value="1"/>
</dbReference>
<feature type="binding site" evidence="5">
    <location>
        <begin position="65"/>
        <end position="69"/>
    </location>
    <ligand>
        <name>ATP</name>
        <dbReference type="ChEBI" id="CHEBI:30616"/>
    </ligand>
</feature>
<dbReference type="EMBL" id="JAMQOM010000005">
    <property type="protein sequence ID" value="MDS0222430.1"/>
    <property type="molecule type" value="Genomic_DNA"/>
</dbReference>
<feature type="binding site" evidence="5">
    <location>
        <position position="215"/>
    </location>
    <ligand>
        <name>ATP</name>
        <dbReference type="ChEBI" id="CHEBI:30616"/>
    </ligand>
</feature>
<dbReference type="PANTHER" id="PTHR10763:SF22">
    <property type="entry name" value="ORC1-TYPE DNA REPLICATION PROTEIN"/>
    <property type="match status" value="1"/>
</dbReference>
<comment type="caution">
    <text evidence="8">The sequence shown here is derived from an EMBL/GenBank/DDBJ whole genome shotgun (WGS) entry which is preliminary data.</text>
</comment>
<evidence type="ECO:0000259" key="6">
    <source>
        <dbReference type="SMART" id="SM00382"/>
    </source>
</evidence>
<feature type="domain" description="AAA+ ATPase" evidence="6">
    <location>
        <begin position="53"/>
        <end position="211"/>
    </location>
</feature>
<dbReference type="PANTHER" id="PTHR10763">
    <property type="entry name" value="CELL DIVISION CONTROL PROTEIN 6-RELATED"/>
    <property type="match status" value="1"/>
</dbReference>
<feature type="domain" description="Cdc6 C-terminal" evidence="7">
    <location>
        <begin position="310"/>
        <end position="393"/>
    </location>
</feature>
<evidence type="ECO:0000256" key="1">
    <source>
        <dbReference type="ARBA" id="ARBA00006184"/>
    </source>
</evidence>
<accession>A0AAE4EY78</accession>
<dbReference type="Pfam" id="PF22703">
    <property type="entry name" value="Cdc6_lid"/>
    <property type="match status" value="1"/>
</dbReference>
<dbReference type="AlphaFoldDB" id="A0AAE4EY78"/>
<evidence type="ECO:0000256" key="4">
    <source>
        <dbReference type="ARBA" id="ARBA00022840"/>
    </source>
</evidence>
<evidence type="ECO:0000259" key="7">
    <source>
        <dbReference type="SMART" id="SM01074"/>
    </source>
</evidence>
<dbReference type="InterPro" id="IPR036390">
    <property type="entry name" value="WH_DNA-bd_sf"/>
</dbReference>
<evidence type="ECO:0000313" key="9">
    <source>
        <dbReference type="Proteomes" id="UP001253439"/>
    </source>
</evidence>
<evidence type="ECO:0000256" key="2">
    <source>
        <dbReference type="ARBA" id="ARBA00022705"/>
    </source>
</evidence>
<gene>
    <name evidence="8" type="ORF">NDI54_13870</name>
</gene>
<dbReference type="InterPro" id="IPR003593">
    <property type="entry name" value="AAA+_ATPase"/>
</dbReference>
<dbReference type="GO" id="GO:0005524">
    <property type="term" value="F:ATP binding"/>
    <property type="evidence" value="ECO:0007669"/>
    <property type="project" value="UniProtKB-UniRule"/>
</dbReference>
<evidence type="ECO:0000256" key="3">
    <source>
        <dbReference type="ARBA" id="ARBA00022741"/>
    </source>
</evidence>
<dbReference type="GO" id="GO:0006260">
    <property type="term" value="P:DNA replication"/>
    <property type="evidence" value="ECO:0007669"/>
    <property type="project" value="UniProtKB-UniRule"/>
</dbReference>
<keyword evidence="4 5" id="KW-0067">ATP-binding</keyword>
<dbReference type="NCBIfam" id="TIGR02928">
    <property type="entry name" value="orc1/cdc6 family replication initiation protein"/>
    <property type="match status" value="1"/>
</dbReference>
<dbReference type="Gene3D" id="1.10.10.10">
    <property type="entry name" value="Winged helix-like DNA-binding domain superfamily/Winged helix DNA-binding domain"/>
    <property type="match status" value="1"/>
</dbReference>
<dbReference type="Gene3D" id="1.10.8.60">
    <property type="match status" value="1"/>
</dbReference>
<dbReference type="InterPro" id="IPR049945">
    <property type="entry name" value="AAA_22"/>
</dbReference>
<dbReference type="Proteomes" id="UP001253439">
    <property type="component" value="Unassembled WGS sequence"/>
</dbReference>
<dbReference type="InterPro" id="IPR015163">
    <property type="entry name" value="Cdc6_C"/>
</dbReference>
<dbReference type="Gene3D" id="3.40.50.300">
    <property type="entry name" value="P-loop containing nucleotide triphosphate hydrolases"/>
    <property type="match status" value="1"/>
</dbReference>
<dbReference type="SMART" id="SM01074">
    <property type="entry name" value="Cdc6_C"/>
    <property type="match status" value="1"/>
</dbReference>
<dbReference type="Pfam" id="PF09079">
    <property type="entry name" value="WHD_Cdc6"/>
    <property type="match status" value="1"/>
</dbReference>
<dbReference type="SMART" id="SM00382">
    <property type="entry name" value="AAA"/>
    <property type="match status" value="1"/>
</dbReference>
<dbReference type="GO" id="GO:0016887">
    <property type="term" value="F:ATP hydrolysis activity"/>
    <property type="evidence" value="ECO:0007669"/>
    <property type="project" value="InterPro"/>
</dbReference>
<protein>
    <recommendedName>
        <fullName evidence="5">ORC1-type DNA replication protein</fullName>
    </recommendedName>
</protein>
<dbReference type="Pfam" id="PF13401">
    <property type="entry name" value="AAA_22"/>
    <property type="match status" value="1"/>
</dbReference>